<dbReference type="RefSeq" id="WP_184598813.1">
    <property type="nucleotide sequence ID" value="NZ_JACHLI010000063.1"/>
</dbReference>
<protein>
    <submittedName>
        <fullName evidence="1">Uncharacterized protein</fullName>
    </submittedName>
</protein>
<dbReference type="Proteomes" id="UP000566995">
    <property type="component" value="Unassembled WGS sequence"/>
</dbReference>
<evidence type="ECO:0000313" key="1">
    <source>
        <dbReference type="EMBL" id="MBB4868195.1"/>
    </source>
</evidence>
<dbReference type="EMBL" id="JACHLI010000063">
    <property type="protein sequence ID" value="MBB4868195.1"/>
    <property type="molecule type" value="Genomic_DNA"/>
</dbReference>
<organism evidence="1 2">
    <name type="scientific">Pseudomonas nitroreducens</name>
    <dbReference type="NCBI Taxonomy" id="46680"/>
    <lineage>
        <taxon>Bacteria</taxon>
        <taxon>Pseudomonadati</taxon>
        <taxon>Pseudomonadota</taxon>
        <taxon>Gammaproteobacteria</taxon>
        <taxon>Pseudomonadales</taxon>
        <taxon>Pseudomonadaceae</taxon>
        <taxon>Pseudomonas</taxon>
    </lineage>
</organism>
<dbReference type="AlphaFoldDB" id="A0A7W7KSL6"/>
<name>A0A7W7KSL6_PSENT</name>
<comment type="caution">
    <text evidence="1">The sequence shown here is derived from an EMBL/GenBank/DDBJ whole genome shotgun (WGS) entry which is preliminary data.</text>
</comment>
<sequence length="206" mass="23505">MQIFLVSQEAALGELPEVVNHLAKVNVPRTLSTPVIVIDECLWRAEKGSQISYLRAFKLDDFIHPIGRITDGGVTADSNVIGEKLCAAEEPWLVIDLGLHNQLSVKDFIWKLAVFNFHFRGLQEKHLVILTPRLHLGQTGRYVNDTFNNLSKSLGTREYSDRFNILQLSILIEKLSSKSVLTAWLFSKAQQLVRYFYLRLIDLRAK</sequence>
<gene>
    <name evidence="1" type="ORF">HNP46_007115</name>
</gene>
<accession>A0A7W7KSL6</accession>
<proteinExistence type="predicted"/>
<reference evidence="1 2" key="1">
    <citation type="submission" date="2020-08" db="EMBL/GenBank/DDBJ databases">
        <title>Functional genomics of gut bacteria from endangered species of beetles.</title>
        <authorList>
            <person name="Carlos-Shanley C."/>
        </authorList>
    </citation>
    <scope>NUCLEOTIDE SEQUENCE [LARGE SCALE GENOMIC DNA]</scope>
    <source>
        <strain evidence="1 2">S00179</strain>
    </source>
</reference>
<evidence type="ECO:0000313" key="2">
    <source>
        <dbReference type="Proteomes" id="UP000566995"/>
    </source>
</evidence>